<organism evidence="7 8">
    <name type="scientific">Tigriopus californicus</name>
    <name type="common">Marine copepod</name>
    <dbReference type="NCBI Taxonomy" id="6832"/>
    <lineage>
        <taxon>Eukaryota</taxon>
        <taxon>Metazoa</taxon>
        <taxon>Ecdysozoa</taxon>
        <taxon>Arthropoda</taxon>
        <taxon>Crustacea</taxon>
        <taxon>Multicrustacea</taxon>
        <taxon>Hexanauplia</taxon>
        <taxon>Copepoda</taxon>
        <taxon>Harpacticoida</taxon>
        <taxon>Harpacticidae</taxon>
        <taxon>Tigriopus</taxon>
    </lineage>
</organism>
<dbReference type="GO" id="GO:0097602">
    <property type="term" value="F:cullin family protein binding"/>
    <property type="evidence" value="ECO:0007669"/>
    <property type="project" value="TreeGrafter"/>
</dbReference>
<dbReference type="STRING" id="6832.A0A553P817"/>
<dbReference type="PANTHER" id="PTHR15668:SF4">
    <property type="entry name" value="COILED-COIL DOMAIN-CONTAINING PROTEIN 22"/>
    <property type="match status" value="1"/>
</dbReference>
<dbReference type="InterPro" id="IPR048348">
    <property type="entry name" value="CCDC22_CC"/>
</dbReference>
<dbReference type="PANTHER" id="PTHR15668">
    <property type="entry name" value="JM1 PROTEIN"/>
    <property type="match status" value="1"/>
</dbReference>
<reference evidence="7 8" key="1">
    <citation type="journal article" date="2018" name="Nat. Ecol. Evol.">
        <title>Genomic signatures of mitonuclear coevolution across populations of Tigriopus californicus.</title>
        <authorList>
            <person name="Barreto F.S."/>
            <person name="Watson E.T."/>
            <person name="Lima T.G."/>
            <person name="Willett C.S."/>
            <person name="Edmands S."/>
            <person name="Li W."/>
            <person name="Burton R.S."/>
        </authorList>
    </citation>
    <scope>NUCLEOTIDE SEQUENCE [LARGE SCALE GENOMIC DNA]</scope>
    <source>
        <strain evidence="7 8">San Diego</strain>
    </source>
</reference>
<evidence type="ECO:0000256" key="2">
    <source>
        <dbReference type="ARBA" id="ARBA00017553"/>
    </source>
</evidence>
<feature type="region of interest" description="Disordered" evidence="4">
    <location>
        <begin position="223"/>
        <end position="260"/>
    </location>
</feature>
<feature type="region of interest" description="Disordered" evidence="4">
    <location>
        <begin position="177"/>
        <end position="208"/>
    </location>
</feature>
<comment type="caution">
    <text evidence="7">The sequence shown here is derived from an EMBL/GenBank/DDBJ whole genome shotgun (WGS) entry which is preliminary data.</text>
</comment>
<evidence type="ECO:0000256" key="1">
    <source>
        <dbReference type="ARBA" id="ARBA00006438"/>
    </source>
</evidence>
<feature type="domain" description="CCDC22 coiled-coil" evidence="5">
    <location>
        <begin position="279"/>
        <end position="538"/>
    </location>
</feature>
<dbReference type="Pfam" id="PF05667">
    <property type="entry name" value="CCDC22_CC"/>
    <property type="match status" value="1"/>
</dbReference>
<feature type="domain" description="CCDC22 N-terminal" evidence="6">
    <location>
        <begin position="1"/>
        <end position="109"/>
    </location>
</feature>
<dbReference type="GO" id="GO:2000060">
    <property type="term" value="P:positive regulation of ubiquitin-dependent protein catabolic process"/>
    <property type="evidence" value="ECO:0007669"/>
    <property type="project" value="TreeGrafter"/>
</dbReference>
<gene>
    <name evidence="7" type="ORF">TCAL_01944</name>
</gene>
<feature type="coiled-coil region" evidence="3">
    <location>
        <begin position="275"/>
        <end position="421"/>
    </location>
</feature>
<name>A0A553P817_TIGCA</name>
<dbReference type="AlphaFoldDB" id="A0A553P817"/>
<feature type="coiled-coil region" evidence="3">
    <location>
        <begin position="525"/>
        <end position="557"/>
    </location>
</feature>
<dbReference type="OMA" id="KFEQHIQ"/>
<feature type="compositionally biased region" description="Basic and acidic residues" evidence="4">
    <location>
        <begin position="244"/>
        <end position="260"/>
    </location>
</feature>
<dbReference type="Pfam" id="PF21674">
    <property type="entry name" value="CCDC22_N"/>
    <property type="match status" value="1"/>
</dbReference>
<dbReference type="InterPro" id="IPR008530">
    <property type="entry name" value="CCDC22"/>
</dbReference>
<evidence type="ECO:0000259" key="6">
    <source>
        <dbReference type="Pfam" id="PF21674"/>
    </source>
</evidence>
<dbReference type="EMBL" id="VCGU01000007">
    <property type="protein sequence ID" value="TRY73790.1"/>
    <property type="molecule type" value="Genomic_DNA"/>
</dbReference>
<dbReference type="InterPro" id="IPR048349">
    <property type="entry name" value="CCDC22_N"/>
</dbReference>
<keyword evidence="8" id="KW-1185">Reference proteome</keyword>
<evidence type="ECO:0000259" key="5">
    <source>
        <dbReference type="Pfam" id="PF05667"/>
    </source>
</evidence>
<dbReference type="OrthoDB" id="10266736at2759"/>
<evidence type="ECO:0000313" key="8">
    <source>
        <dbReference type="Proteomes" id="UP000318571"/>
    </source>
</evidence>
<comment type="similarity">
    <text evidence="1">Belongs to the CCDC22 family.</text>
</comment>
<sequence length="567" mass="65214">MDPGDRILIQSLRLLGVELTEDAQLLKMSSKQVLQSIALCLEAINGDGSRGARFDLPSSLSERFDLGAELAQRIQSLGYQGSELGYQSLLYPNEQELRSVFMFLLDRIPHKLDADEDDQKERNQVEDQVEHDEFCTCPKCFHEIELDIDMVNLLPKESRNAAFNLLTEAKARALKEQPLYPIETETKESNVRSPSPPPKKEFLSPNTNSIKVGDLRANFEHKSHEPMKPVIPSKPQNLTPTPKIEPHPIPETSDQSKVKDEPLEDPILKALHLEKRGAQTKYDDSRDRYQSLRSEVMALNRSIMERKKRQREVREDLKVKRDEIEKRKSLLDLMPRGDENVDKLKAIILKTQNKIEQYEQQWEETKKALIDERSQLEAALKTKEESNPSVKTPLQETNGKIAELESKLREANANFKKFSALLDRRSAGEPRSNYTQRILDVLKSIARQREETERIILDIKSTQKDINLLDGKLFRTYAEVERLIFDTAHKDSSYVPAYKMVTSLHDLCQEIIDRIGQNGKIKRLVRDLRDQIDSERAKNTQATLDQMEGDLNVIKQENLDLLSKLKS</sequence>
<accession>A0A553P817</accession>
<evidence type="ECO:0000313" key="7">
    <source>
        <dbReference type="EMBL" id="TRY73790.1"/>
    </source>
</evidence>
<evidence type="ECO:0000256" key="3">
    <source>
        <dbReference type="SAM" id="Coils"/>
    </source>
</evidence>
<proteinExistence type="inferred from homology"/>
<dbReference type="Proteomes" id="UP000318571">
    <property type="component" value="Chromosome 3"/>
</dbReference>
<protein>
    <recommendedName>
        <fullName evidence="2">Coiled-coil domain-containing protein 22 homolog</fullName>
    </recommendedName>
</protein>
<keyword evidence="3" id="KW-0175">Coiled coil</keyword>
<evidence type="ECO:0000256" key="4">
    <source>
        <dbReference type="SAM" id="MobiDB-lite"/>
    </source>
</evidence>